<evidence type="ECO:0000256" key="2">
    <source>
        <dbReference type="ARBA" id="ARBA00022448"/>
    </source>
</evidence>
<dbReference type="KEGG" id="qsa:O6P43_006696"/>
<dbReference type="Gene3D" id="1.25.10.10">
    <property type="entry name" value="Leucine-rich Repeat Variant"/>
    <property type="match status" value="1"/>
</dbReference>
<accession>A0AAD7Q8S5</accession>
<dbReference type="Proteomes" id="UP001163823">
    <property type="component" value="Chromosome 3"/>
</dbReference>
<evidence type="ECO:0000313" key="4">
    <source>
        <dbReference type="EMBL" id="KAJ7976998.1"/>
    </source>
</evidence>
<dbReference type="InterPro" id="IPR011989">
    <property type="entry name" value="ARM-like"/>
</dbReference>
<dbReference type="SUPFAM" id="SSF48371">
    <property type="entry name" value="ARM repeat"/>
    <property type="match status" value="1"/>
</dbReference>
<dbReference type="GO" id="GO:0015031">
    <property type="term" value="P:protein transport"/>
    <property type="evidence" value="ECO:0007669"/>
    <property type="project" value="UniProtKB-KW"/>
</dbReference>
<evidence type="ECO:0000256" key="1">
    <source>
        <dbReference type="ARBA" id="ARBA00010394"/>
    </source>
</evidence>
<keyword evidence="5" id="KW-1185">Reference proteome</keyword>
<dbReference type="AlphaFoldDB" id="A0AAD7Q8S5"/>
<organism evidence="4 5">
    <name type="scientific">Quillaja saponaria</name>
    <name type="common">Soap bark tree</name>
    <dbReference type="NCBI Taxonomy" id="32244"/>
    <lineage>
        <taxon>Eukaryota</taxon>
        <taxon>Viridiplantae</taxon>
        <taxon>Streptophyta</taxon>
        <taxon>Embryophyta</taxon>
        <taxon>Tracheophyta</taxon>
        <taxon>Spermatophyta</taxon>
        <taxon>Magnoliopsida</taxon>
        <taxon>eudicotyledons</taxon>
        <taxon>Gunneridae</taxon>
        <taxon>Pentapetalae</taxon>
        <taxon>rosids</taxon>
        <taxon>fabids</taxon>
        <taxon>Fabales</taxon>
        <taxon>Quillajaceae</taxon>
        <taxon>Quillaja</taxon>
    </lineage>
</organism>
<evidence type="ECO:0000313" key="5">
    <source>
        <dbReference type="Proteomes" id="UP001163823"/>
    </source>
</evidence>
<comment type="caution">
    <text evidence="4">The sequence shown here is derived from an EMBL/GenBank/DDBJ whole genome shotgun (WGS) entry which is preliminary data.</text>
</comment>
<keyword evidence="2" id="KW-0813">Transport</keyword>
<proteinExistence type="inferred from homology"/>
<dbReference type="PANTHER" id="PTHR23316">
    <property type="entry name" value="IMPORTIN ALPHA"/>
    <property type="match status" value="1"/>
</dbReference>
<name>A0AAD7Q8S5_QUISA</name>
<dbReference type="InterPro" id="IPR016024">
    <property type="entry name" value="ARM-type_fold"/>
</dbReference>
<gene>
    <name evidence="4" type="ORF">O6P43_006696</name>
</gene>
<evidence type="ECO:0000256" key="3">
    <source>
        <dbReference type="ARBA" id="ARBA00022927"/>
    </source>
</evidence>
<dbReference type="EMBL" id="JARAOO010000003">
    <property type="protein sequence ID" value="KAJ7976998.1"/>
    <property type="molecule type" value="Genomic_DNA"/>
</dbReference>
<sequence length="87" mass="9559">MLVNSDVLQLLVERLAISNSLQLLIPILRSLGNLVAGDSHKTYAILVPGHEFTDNVIEVLEKCLRSEHRILEKEAAWVLSNIAAGSV</sequence>
<reference evidence="4" key="1">
    <citation type="journal article" date="2023" name="Science">
        <title>Elucidation of the pathway for biosynthesis of saponin adjuvants from the soapbark tree.</title>
        <authorList>
            <person name="Reed J."/>
            <person name="Orme A."/>
            <person name="El-Demerdash A."/>
            <person name="Owen C."/>
            <person name="Martin L.B.B."/>
            <person name="Misra R.C."/>
            <person name="Kikuchi S."/>
            <person name="Rejzek M."/>
            <person name="Martin A.C."/>
            <person name="Harkess A."/>
            <person name="Leebens-Mack J."/>
            <person name="Louveau T."/>
            <person name="Stephenson M.J."/>
            <person name="Osbourn A."/>
        </authorList>
    </citation>
    <scope>NUCLEOTIDE SEQUENCE</scope>
    <source>
        <strain evidence="4">S10</strain>
    </source>
</reference>
<protein>
    <submittedName>
        <fullName evidence="4">Importin subunit alpha</fullName>
    </submittedName>
</protein>
<keyword evidence="3" id="KW-0653">Protein transport</keyword>
<comment type="similarity">
    <text evidence="1">Belongs to the importin alpha family.</text>
</comment>